<evidence type="ECO:0000313" key="3">
    <source>
        <dbReference type="Proteomes" id="UP000241462"/>
    </source>
</evidence>
<reference evidence="2 3" key="1">
    <citation type="journal article" date="2018" name="Mycol. Prog.">
        <title>Coniella lustricola, a new species from submerged detritus.</title>
        <authorList>
            <person name="Raudabaugh D.B."/>
            <person name="Iturriaga T."/>
            <person name="Carver A."/>
            <person name="Mondo S."/>
            <person name="Pangilinan J."/>
            <person name="Lipzen A."/>
            <person name="He G."/>
            <person name="Amirebrahimi M."/>
            <person name="Grigoriev I.V."/>
            <person name="Miller A.N."/>
        </authorList>
    </citation>
    <scope>NUCLEOTIDE SEQUENCE [LARGE SCALE GENOMIC DNA]</scope>
    <source>
        <strain evidence="2 3">B22-T-1</strain>
    </source>
</reference>
<feature type="transmembrane region" description="Helical" evidence="1">
    <location>
        <begin position="140"/>
        <end position="166"/>
    </location>
</feature>
<keyword evidence="3" id="KW-1185">Reference proteome</keyword>
<keyword evidence="1" id="KW-0812">Transmembrane</keyword>
<dbReference type="EMBL" id="KZ678586">
    <property type="protein sequence ID" value="PSR78892.1"/>
    <property type="molecule type" value="Genomic_DNA"/>
</dbReference>
<accession>A0A2T2ZXC2</accession>
<keyword evidence="1" id="KW-1133">Transmembrane helix</keyword>
<keyword evidence="1" id="KW-0472">Membrane</keyword>
<organism evidence="2 3">
    <name type="scientific">Coniella lustricola</name>
    <dbReference type="NCBI Taxonomy" id="2025994"/>
    <lineage>
        <taxon>Eukaryota</taxon>
        <taxon>Fungi</taxon>
        <taxon>Dikarya</taxon>
        <taxon>Ascomycota</taxon>
        <taxon>Pezizomycotina</taxon>
        <taxon>Sordariomycetes</taxon>
        <taxon>Sordariomycetidae</taxon>
        <taxon>Diaporthales</taxon>
        <taxon>Schizoparmaceae</taxon>
        <taxon>Coniella</taxon>
    </lineage>
</organism>
<evidence type="ECO:0000256" key="1">
    <source>
        <dbReference type="SAM" id="Phobius"/>
    </source>
</evidence>
<proteinExistence type="predicted"/>
<protein>
    <submittedName>
        <fullName evidence="2">Uncharacterized protein</fullName>
    </submittedName>
</protein>
<evidence type="ECO:0000313" key="2">
    <source>
        <dbReference type="EMBL" id="PSR78892.1"/>
    </source>
</evidence>
<sequence>MYVTVWIHEQQYGHKIFFTAIKKATRGHDGILPTAWAFLQSIIKGDGLISHRPVKTGSGGSLPSIVDAQSFCQVFAIDLPFQDCCWTVFPKKDGISCNGCISNTGHPPFKVSPGRMFGRGGLVVNYKGSKFVFSPQKVPVFFFLLFFSLFFLFFFLFLIFFVWFFFPLHFPQSVSLAGFCRPFSLLAVRARGPDDHMSERQFR</sequence>
<dbReference type="AlphaFoldDB" id="A0A2T2ZXC2"/>
<dbReference type="Proteomes" id="UP000241462">
    <property type="component" value="Unassembled WGS sequence"/>
</dbReference>
<dbReference type="InParanoid" id="A0A2T2ZXC2"/>
<gene>
    <name evidence="2" type="ORF">BD289DRAFT_110016</name>
</gene>
<name>A0A2T2ZXC2_9PEZI</name>